<keyword evidence="4" id="KW-0235">DNA replication</keyword>
<dbReference type="VEuPathDB" id="CryptoDB:cubi_03312"/>
<dbReference type="RefSeq" id="XP_028874038.1">
    <property type="nucleotide sequence ID" value="XM_029020325.1"/>
</dbReference>
<evidence type="ECO:0000256" key="3">
    <source>
        <dbReference type="ARBA" id="ARBA00018596"/>
    </source>
</evidence>
<dbReference type="GO" id="GO:0005658">
    <property type="term" value="C:alpha DNA polymerase:primase complex"/>
    <property type="evidence" value="ECO:0007669"/>
    <property type="project" value="TreeGrafter"/>
</dbReference>
<proteinExistence type="inferred from homology"/>
<dbReference type="Proteomes" id="UP000186176">
    <property type="component" value="Unassembled WGS sequence"/>
</dbReference>
<dbReference type="GO" id="GO:0003677">
    <property type="term" value="F:DNA binding"/>
    <property type="evidence" value="ECO:0007669"/>
    <property type="project" value="InterPro"/>
</dbReference>
<keyword evidence="9" id="KW-1185">Reference proteome</keyword>
<dbReference type="AlphaFoldDB" id="A0A1J4MEB5"/>
<comment type="similarity">
    <text evidence="2">Belongs to the DNA polymerase alpha subunit B family.</text>
</comment>
<dbReference type="PANTHER" id="PTHR23061:SF12">
    <property type="entry name" value="DNA POLYMERASE ALPHA SUBUNIT B"/>
    <property type="match status" value="1"/>
</dbReference>
<sequence length="625" mass="70473">MSSKENGVQIIERIQTLLGEEYDNYKESFEVIHKSDPLSNPQKFISHVEKYLGHSILTVNDKIGSGHQKLELNKSTDKFSMRILNRKSVSEINEYSPTGKGRFENSERLTNIKSFSSSMKDFDYGEMGSESSPNSKLAFKINVQSLFNDHIKRRKGCLTDKSFTKYYAERIVENSEDSLWLDSDLESYSKEVDRRIQSLIDEIISNCSDLWIDDQGNKYPIIPVGETRKQVVVTLGAIGCDNEGNLNEQSVLLLGTRASSSGNVSQLKLRDVNGDVALYPGQVVAILGNTEIDEFGQSCILAKEIIGGLPPKPVEVTLKDLKNIPEFYAGKGEHPVQCMIFSGPFTTDGQSLNYDYLTEILKYANTEKPHVLILLGPFIDVRNESIKKGDLFDFESNTFVTFEDLFQRNIYRAIESFARKNEKVKIYIIPSEYDAAHPFPIPQPGLKESFFPNTSNETFTFCRNIYFLSNPCELYINDIKIAITSSDIVTPIFNSCITTRSGNLPLEVVLSQFLYQRTLYPCFPVQHPINPKLLQKLALSGELPHIIITPFESSSPFVKSVLGRIFVNPTGDKPFSGISLYINPPTESQIQQASQICQSSDDQTCKVPLFIEERICADEISFLKN</sequence>
<feature type="domain" description="DNA polymerase alpha subunit B OB" evidence="7">
    <location>
        <begin position="224"/>
        <end position="289"/>
    </location>
</feature>
<comment type="caution">
    <text evidence="8">The sequence shown here is derived from an EMBL/GenBank/DDBJ whole genome shotgun (WGS) entry which is preliminary data.</text>
</comment>
<keyword evidence="5" id="KW-0539">Nucleus</keyword>
<dbReference type="InterPro" id="IPR007185">
    <property type="entry name" value="DNA_pol_a/d/e_bsu"/>
</dbReference>
<protein>
    <recommendedName>
        <fullName evidence="3">DNA polymerase alpha subunit B</fullName>
    </recommendedName>
</protein>
<evidence type="ECO:0000313" key="8">
    <source>
        <dbReference type="EMBL" id="OII72576.1"/>
    </source>
</evidence>
<evidence type="ECO:0000256" key="4">
    <source>
        <dbReference type="ARBA" id="ARBA00022705"/>
    </source>
</evidence>
<feature type="domain" description="DNA polymerase alpha/delta/epsilon subunit B" evidence="6">
    <location>
        <begin position="339"/>
        <end position="558"/>
    </location>
</feature>
<dbReference type="InterPro" id="IPR054300">
    <property type="entry name" value="OB_DPOA2"/>
</dbReference>
<dbReference type="OrthoDB" id="336885at2759"/>
<organism evidence="8 9">
    <name type="scientific">Cryptosporidium ubiquitum</name>
    <dbReference type="NCBI Taxonomy" id="857276"/>
    <lineage>
        <taxon>Eukaryota</taxon>
        <taxon>Sar</taxon>
        <taxon>Alveolata</taxon>
        <taxon>Apicomplexa</taxon>
        <taxon>Conoidasida</taxon>
        <taxon>Coccidia</taxon>
        <taxon>Eucoccidiorida</taxon>
        <taxon>Eimeriorina</taxon>
        <taxon>Cryptosporidiidae</taxon>
        <taxon>Cryptosporidium</taxon>
    </lineage>
</organism>
<accession>A0A1J4MEB5</accession>
<gene>
    <name evidence="8" type="ORF">cubi_03312</name>
</gene>
<reference evidence="8 9" key="1">
    <citation type="submission" date="2016-10" db="EMBL/GenBank/DDBJ databases">
        <title>Reductive evolution of mitochondrial metabolism and differential evolution of invasion-related proteins in Cryptosporidium.</title>
        <authorList>
            <person name="Liu S."/>
            <person name="Roellig D.M."/>
            <person name="Guo Y."/>
            <person name="Li N."/>
            <person name="Frace M.A."/>
            <person name="Tang K."/>
            <person name="Zhang L."/>
            <person name="Feng Y."/>
            <person name="Xiao L."/>
        </authorList>
    </citation>
    <scope>NUCLEOTIDE SEQUENCE [LARGE SCALE GENOMIC DNA]</scope>
    <source>
        <strain evidence="8">39726</strain>
    </source>
</reference>
<evidence type="ECO:0000259" key="6">
    <source>
        <dbReference type="Pfam" id="PF04042"/>
    </source>
</evidence>
<dbReference type="Pfam" id="PF04042">
    <property type="entry name" value="DNA_pol_E_B"/>
    <property type="match status" value="1"/>
</dbReference>
<evidence type="ECO:0000256" key="1">
    <source>
        <dbReference type="ARBA" id="ARBA00004123"/>
    </source>
</evidence>
<dbReference type="GeneID" id="39980104"/>
<dbReference type="Pfam" id="PF22062">
    <property type="entry name" value="OB_DPOA2"/>
    <property type="match status" value="1"/>
</dbReference>
<comment type="subcellular location">
    <subcellularLocation>
        <location evidence="1">Nucleus</location>
    </subcellularLocation>
</comment>
<dbReference type="EMBL" id="LRBP01000021">
    <property type="protein sequence ID" value="OII72576.1"/>
    <property type="molecule type" value="Genomic_DNA"/>
</dbReference>
<evidence type="ECO:0000259" key="7">
    <source>
        <dbReference type="Pfam" id="PF22062"/>
    </source>
</evidence>
<dbReference type="GO" id="GO:0006270">
    <property type="term" value="P:DNA replication initiation"/>
    <property type="evidence" value="ECO:0007669"/>
    <property type="project" value="TreeGrafter"/>
</dbReference>
<evidence type="ECO:0000256" key="2">
    <source>
        <dbReference type="ARBA" id="ARBA00007299"/>
    </source>
</evidence>
<evidence type="ECO:0000256" key="5">
    <source>
        <dbReference type="ARBA" id="ARBA00023242"/>
    </source>
</evidence>
<dbReference type="InterPro" id="IPR016722">
    <property type="entry name" value="DNA_pol_alpha_bsu"/>
</dbReference>
<name>A0A1J4MEB5_9CRYT</name>
<dbReference type="Gene3D" id="3.60.21.60">
    <property type="match status" value="1"/>
</dbReference>
<dbReference type="PANTHER" id="PTHR23061">
    <property type="entry name" value="DNA POLYMERASE 2 ALPHA 70 KDA SUBUNIT"/>
    <property type="match status" value="1"/>
</dbReference>
<evidence type="ECO:0000313" key="9">
    <source>
        <dbReference type="Proteomes" id="UP000186176"/>
    </source>
</evidence>